<comment type="caution">
    <text evidence="2">The sequence shown here is derived from an EMBL/GenBank/DDBJ whole genome shotgun (WGS) entry which is preliminary data.</text>
</comment>
<dbReference type="AlphaFoldDB" id="A0A7W3PHR9"/>
<evidence type="ECO:0000313" key="1">
    <source>
        <dbReference type="EMBL" id="GEK82377.1"/>
    </source>
</evidence>
<dbReference type="RefSeq" id="WP_146853011.1">
    <property type="nucleotide sequence ID" value="NZ_BAAAHR010000002.1"/>
</dbReference>
<name>A0A7W3PHR9_9MICO</name>
<dbReference type="EMBL" id="JACGWW010000001">
    <property type="protein sequence ID" value="MBA8812610.1"/>
    <property type="molecule type" value="Genomic_DNA"/>
</dbReference>
<sequence>MSRPIKLRRPPQFTAEIVDDARERLIDLLDDLKRLTTEHADDIEVWGSAVTTAGWEIASLGQWLGLEGEAVLLLGGASYPEIAEHQGTSASAVYARVGRSLTLAPYAQASGADGATTRVSAEGLDHARAEYLQEARVGEAGAPGDAGADVGDSLADRIPEILRGGELRTTEIVAALPDYRRSSVLSTLSVLARQGRLARVGHGVYALPDGRTASGG</sequence>
<accession>A0A7W3PHR9</accession>
<evidence type="ECO:0000313" key="2">
    <source>
        <dbReference type="EMBL" id="MBA8812610.1"/>
    </source>
</evidence>
<organism evidence="2 4">
    <name type="scientific">Frigoribacterium faeni</name>
    <dbReference type="NCBI Taxonomy" id="145483"/>
    <lineage>
        <taxon>Bacteria</taxon>
        <taxon>Bacillati</taxon>
        <taxon>Actinomycetota</taxon>
        <taxon>Actinomycetes</taxon>
        <taxon>Micrococcales</taxon>
        <taxon>Microbacteriaceae</taxon>
        <taxon>Frigoribacterium</taxon>
    </lineage>
</organism>
<evidence type="ECO:0000313" key="4">
    <source>
        <dbReference type="Proteomes" id="UP000522688"/>
    </source>
</evidence>
<proteinExistence type="predicted"/>
<dbReference type="Proteomes" id="UP000321154">
    <property type="component" value="Unassembled WGS sequence"/>
</dbReference>
<protein>
    <submittedName>
        <fullName evidence="2">Uncharacterized protein YerC</fullName>
    </submittedName>
</protein>
<keyword evidence="3" id="KW-1185">Reference proteome</keyword>
<evidence type="ECO:0000313" key="3">
    <source>
        <dbReference type="Proteomes" id="UP000321154"/>
    </source>
</evidence>
<dbReference type="EMBL" id="BJUV01000004">
    <property type="protein sequence ID" value="GEK82377.1"/>
    <property type="molecule type" value="Genomic_DNA"/>
</dbReference>
<dbReference type="Proteomes" id="UP000522688">
    <property type="component" value="Unassembled WGS sequence"/>
</dbReference>
<dbReference type="OrthoDB" id="5114771at2"/>
<reference evidence="2 4" key="2">
    <citation type="submission" date="2020-07" db="EMBL/GenBank/DDBJ databases">
        <title>Sequencing the genomes of 1000 actinobacteria strains.</title>
        <authorList>
            <person name="Klenk H.-P."/>
        </authorList>
    </citation>
    <scope>NUCLEOTIDE SEQUENCE [LARGE SCALE GENOMIC DNA]</scope>
    <source>
        <strain evidence="2 4">DSM 10309</strain>
    </source>
</reference>
<reference evidence="1 3" key="1">
    <citation type="submission" date="2019-07" db="EMBL/GenBank/DDBJ databases">
        <title>Whole genome shotgun sequence of Frigoribacterium faeni NBRC 103066.</title>
        <authorList>
            <person name="Hosoyama A."/>
            <person name="Uohara A."/>
            <person name="Ohji S."/>
            <person name="Ichikawa N."/>
        </authorList>
    </citation>
    <scope>NUCLEOTIDE SEQUENCE [LARGE SCALE GENOMIC DNA]</scope>
    <source>
        <strain evidence="1 3">NBRC 103066</strain>
    </source>
</reference>
<gene>
    <name evidence="2" type="ORF">FB463_000834</name>
    <name evidence="1" type="ORF">FFA01_06860</name>
</gene>